<sequence length="354" mass="40718">MVNSSLKIQAQLSEALTIIGKHDFPKAWPTLLPELVVTLDKSSRANDYVSVNGVLTAINALFKKFRYQSKTNELLLDLKYCLDNFAKPLLEVFKRTAGFIDQAVGSGSVDVGVLKSYIESQRLCCRIFYSLNFMELPDFFEDHMDEWMIEFNKYLTVKYSALEDSGNDGLALVDELRVAVCKNLSLYLEKEEETFRKNLGGFVETVWGLLVVASNSLSRERLTVTAIKFLTTVSTSVHHTLFARDDILQQICQRIVIPNVMLRDEDEELFEMNYVEFIRRDMEGSDLVTRRRFACELLKGIAINYKKKVTEKVSAQIQSLLTSFARNPVMNWKHKDCAIYLVVFLARKWRCCFD</sequence>
<dbReference type="InterPro" id="IPR013713">
    <property type="entry name" value="XPO2_central"/>
</dbReference>
<comment type="caution">
    <text evidence="2">The sequence shown here is derived from an EMBL/GenBank/DDBJ whole genome shotgun (WGS) entry which is preliminary data.</text>
</comment>
<reference evidence="2" key="1">
    <citation type="submission" date="2020-06" db="EMBL/GenBank/DDBJ databases">
        <authorList>
            <person name="Li T."/>
            <person name="Hu X."/>
            <person name="Zhang T."/>
            <person name="Song X."/>
            <person name="Zhang H."/>
            <person name="Dai N."/>
            <person name="Sheng W."/>
            <person name="Hou X."/>
            <person name="Wei L."/>
        </authorList>
    </citation>
    <scope>NUCLEOTIDE SEQUENCE</scope>
    <source>
        <strain evidence="2">KEN1</strain>
        <tissue evidence="2">Leaf</tissue>
    </source>
</reference>
<dbReference type="GO" id="GO:0005049">
    <property type="term" value="F:nuclear export signal receptor activity"/>
    <property type="evidence" value="ECO:0007669"/>
    <property type="project" value="TreeGrafter"/>
</dbReference>
<dbReference type="GO" id="GO:0005829">
    <property type="term" value="C:cytosol"/>
    <property type="evidence" value="ECO:0007669"/>
    <property type="project" value="TreeGrafter"/>
</dbReference>
<name>A0AAW2U598_9LAMI</name>
<dbReference type="GO" id="GO:0006611">
    <property type="term" value="P:protein export from nucleus"/>
    <property type="evidence" value="ECO:0007669"/>
    <property type="project" value="TreeGrafter"/>
</dbReference>
<accession>A0AAW2U598</accession>
<dbReference type="Gene3D" id="1.25.10.10">
    <property type="entry name" value="Leucine-rich Repeat Variant"/>
    <property type="match status" value="1"/>
</dbReference>
<dbReference type="GO" id="GO:0005635">
    <property type="term" value="C:nuclear envelope"/>
    <property type="evidence" value="ECO:0007669"/>
    <property type="project" value="TreeGrafter"/>
</dbReference>
<evidence type="ECO:0000259" key="1">
    <source>
        <dbReference type="Pfam" id="PF08506"/>
    </source>
</evidence>
<protein>
    <submittedName>
        <fullName evidence="2">Exportin-2</fullName>
    </submittedName>
</protein>
<dbReference type="InterPro" id="IPR016024">
    <property type="entry name" value="ARM-type_fold"/>
</dbReference>
<dbReference type="AlphaFoldDB" id="A0AAW2U598"/>
<reference evidence="2" key="2">
    <citation type="journal article" date="2024" name="Plant">
        <title>Genomic evolution and insights into agronomic trait innovations of Sesamum species.</title>
        <authorList>
            <person name="Miao H."/>
            <person name="Wang L."/>
            <person name="Qu L."/>
            <person name="Liu H."/>
            <person name="Sun Y."/>
            <person name="Le M."/>
            <person name="Wang Q."/>
            <person name="Wei S."/>
            <person name="Zheng Y."/>
            <person name="Lin W."/>
            <person name="Duan Y."/>
            <person name="Cao H."/>
            <person name="Xiong S."/>
            <person name="Wang X."/>
            <person name="Wei L."/>
            <person name="Li C."/>
            <person name="Ma Q."/>
            <person name="Ju M."/>
            <person name="Zhao R."/>
            <person name="Li G."/>
            <person name="Mu C."/>
            <person name="Tian Q."/>
            <person name="Mei H."/>
            <person name="Zhang T."/>
            <person name="Gao T."/>
            <person name="Zhang H."/>
        </authorList>
    </citation>
    <scope>NUCLEOTIDE SEQUENCE</scope>
    <source>
        <strain evidence="2">KEN1</strain>
    </source>
</reference>
<proteinExistence type="predicted"/>
<organism evidence="2">
    <name type="scientific">Sesamum latifolium</name>
    <dbReference type="NCBI Taxonomy" id="2727402"/>
    <lineage>
        <taxon>Eukaryota</taxon>
        <taxon>Viridiplantae</taxon>
        <taxon>Streptophyta</taxon>
        <taxon>Embryophyta</taxon>
        <taxon>Tracheophyta</taxon>
        <taxon>Spermatophyta</taxon>
        <taxon>Magnoliopsida</taxon>
        <taxon>eudicotyledons</taxon>
        <taxon>Gunneridae</taxon>
        <taxon>Pentapetalae</taxon>
        <taxon>asterids</taxon>
        <taxon>lamiids</taxon>
        <taxon>Lamiales</taxon>
        <taxon>Pedaliaceae</taxon>
        <taxon>Sesamum</taxon>
    </lineage>
</organism>
<dbReference type="SUPFAM" id="SSF48371">
    <property type="entry name" value="ARM repeat"/>
    <property type="match status" value="1"/>
</dbReference>
<dbReference type="GO" id="GO:0006606">
    <property type="term" value="P:protein import into nucleus"/>
    <property type="evidence" value="ECO:0007669"/>
    <property type="project" value="TreeGrafter"/>
</dbReference>
<dbReference type="PANTHER" id="PTHR10997:SF8">
    <property type="entry name" value="EXPORTIN-2"/>
    <property type="match status" value="1"/>
</dbReference>
<feature type="domain" description="Exportin-2 central" evidence="1">
    <location>
        <begin position="61"/>
        <end position="348"/>
    </location>
</feature>
<dbReference type="Pfam" id="PF08506">
    <property type="entry name" value="Cse1"/>
    <property type="match status" value="1"/>
</dbReference>
<dbReference type="InterPro" id="IPR011989">
    <property type="entry name" value="ARM-like"/>
</dbReference>
<evidence type="ECO:0000313" key="2">
    <source>
        <dbReference type="EMBL" id="KAL0412243.1"/>
    </source>
</evidence>
<gene>
    <name evidence="2" type="ORF">Slati_3814000</name>
</gene>
<dbReference type="PANTHER" id="PTHR10997">
    <property type="entry name" value="IMPORTIN-7, 8, 11"/>
    <property type="match status" value="1"/>
</dbReference>
<dbReference type="EMBL" id="JACGWN010000013">
    <property type="protein sequence ID" value="KAL0412243.1"/>
    <property type="molecule type" value="Genomic_DNA"/>
</dbReference>